<evidence type="ECO:0000313" key="3">
    <source>
        <dbReference type="Proteomes" id="UP000284531"/>
    </source>
</evidence>
<sequence length="176" mass="19909">MSRDIQDLHPVTAQKALKVIAICEAKGVDILVYNTLRTLEEQAKFYRQGRSWSVIRVKCLNLRNAGYGYLADIIERVGPQMGTKKLTNAAPGESWHNLAYAFDGVPLIGKNPAWSYKGNEELWETYGNVCKEVGLTWGGDWNFKDYPHAQEHSETNPLNVYGPEALRKLLEERGLL</sequence>
<protein>
    <submittedName>
        <fullName evidence="2">Peptidoglycan L-alanyl-D-glutamate endopeptidase CwlK</fullName>
    </submittedName>
</protein>
<proteinExistence type="predicted"/>
<gene>
    <name evidence="2" type="ORF">BXY64_2398</name>
</gene>
<accession>A0A419X3X2</accession>
<dbReference type="InterPro" id="IPR039561">
    <property type="entry name" value="Peptidase_M15C"/>
</dbReference>
<keyword evidence="3" id="KW-1185">Reference proteome</keyword>
<dbReference type="GO" id="GO:0008233">
    <property type="term" value="F:peptidase activity"/>
    <property type="evidence" value="ECO:0007669"/>
    <property type="project" value="InterPro"/>
</dbReference>
<dbReference type="Gene3D" id="3.30.1380.10">
    <property type="match status" value="1"/>
</dbReference>
<dbReference type="SUPFAM" id="SSF55166">
    <property type="entry name" value="Hedgehog/DD-peptidase"/>
    <property type="match status" value="1"/>
</dbReference>
<dbReference type="Pfam" id="PF13539">
    <property type="entry name" value="Peptidase_M15_4"/>
    <property type="match status" value="1"/>
</dbReference>
<feature type="domain" description="Peptidase M15C" evidence="1">
    <location>
        <begin position="91"/>
        <end position="150"/>
    </location>
</feature>
<reference evidence="2 3" key="1">
    <citation type="submission" date="2018-09" db="EMBL/GenBank/DDBJ databases">
        <title>Genomic Encyclopedia of Archaeal and Bacterial Type Strains, Phase II (KMG-II): from individual species to whole genera.</title>
        <authorList>
            <person name="Goeker M."/>
        </authorList>
    </citation>
    <scope>NUCLEOTIDE SEQUENCE [LARGE SCALE GENOMIC DNA]</scope>
    <source>
        <strain evidence="2 3">DSM 21950</strain>
    </source>
</reference>
<dbReference type="Proteomes" id="UP000284531">
    <property type="component" value="Unassembled WGS sequence"/>
</dbReference>
<dbReference type="InterPro" id="IPR009045">
    <property type="entry name" value="Zn_M74/Hedgehog-like"/>
</dbReference>
<evidence type="ECO:0000313" key="2">
    <source>
        <dbReference type="EMBL" id="RKE02310.1"/>
    </source>
</evidence>
<dbReference type="CDD" id="cd14845">
    <property type="entry name" value="L-Ala-D-Glu_peptidase_like"/>
    <property type="match status" value="1"/>
</dbReference>
<name>A0A419X3X2_9BACT</name>
<comment type="caution">
    <text evidence="2">The sequence shown here is derived from an EMBL/GenBank/DDBJ whole genome shotgun (WGS) entry which is preliminary data.</text>
</comment>
<evidence type="ECO:0000259" key="1">
    <source>
        <dbReference type="Pfam" id="PF13539"/>
    </source>
</evidence>
<dbReference type="RefSeq" id="WP_120240190.1">
    <property type="nucleotide sequence ID" value="NZ_RAPQ01000009.1"/>
</dbReference>
<dbReference type="EMBL" id="RAPQ01000009">
    <property type="protein sequence ID" value="RKE02310.1"/>
    <property type="molecule type" value="Genomic_DNA"/>
</dbReference>
<dbReference type="AlphaFoldDB" id="A0A419X3X2"/>
<organism evidence="2 3">
    <name type="scientific">Marinifilum flexuosum</name>
    <dbReference type="NCBI Taxonomy" id="1117708"/>
    <lineage>
        <taxon>Bacteria</taxon>
        <taxon>Pseudomonadati</taxon>
        <taxon>Bacteroidota</taxon>
        <taxon>Bacteroidia</taxon>
        <taxon>Marinilabiliales</taxon>
        <taxon>Marinifilaceae</taxon>
    </lineage>
</organism>
<dbReference type="OrthoDB" id="9799970at2"/>